<feature type="region of interest" description="Disordered" evidence="2">
    <location>
        <begin position="117"/>
        <end position="219"/>
    </location>
</feature>
<evidence type="ECO:0000256" key="1">
    <source>
        <dbReference type="SAM" id="Coils"/>
    </source>
</evidence>
<feature type="region of interest" description="Disordered" evidence="2">
    <location>
        <begin position="1"/>
        <end position="55"/>
    </location>
</feature>
<evidence type="ECO:0000313" key="4">
    <source>
        <dbReference type="Proteomes" id="UP001338125"/>
    </source>
</evidence>
<feature type="compositionally biased region" description="Basic and acidic residues" evidence="2">
    <location>
        <begin position="147"/>
        <end position="172"/>
    </location>
</feature>
<dbReference type="EMBL" id="JAVFKD010000012">
    <property type="protein sequence ID" value="KAK5993156.1"/>
    <property type="molecule type" value="Genomic_DNA"/>
</dbReference>
<evidence type="ECO:0008006" key="5">
    <source>
        <dbReference type="Google" id="ProtNLM"/>
    </source>
</evidence>
<feature type="coiled-coil region" evidence="1">
    <location>
        <begin position="275"/>
        <end position="302"/>
    </location>
</feature>
<keyword evidence="4" id="KW-1185">Reference proteome</keyword>
<feature type="compositionally biased region" description="Basic and acidic residues" evidence="2">
    <location>
        <begin position="125"/>
        <end position="134"/>
    </location>
</feature>
<dbReference type="Proteomes" id="UP001338125">
    <property type="component" value="Unassembled WGS sequence"/>
</dbReference>
<name>A0ABR0SN70_9HYPO</name>
<protein>
    <recommendedName>
        <fullName evidence="5">Urease accessory protein UreD</fullName>
    </recommendedName>
</protein>
<feature type="compositionally biased region" description="Basic residues" evidence="2">
    <location>
        <begin position="198"/>
        <end position="207"/>
    </location>
</feature>
<feature type="compositionally biased region" description="Basic residues" evidence="2">
    <location>
        <begin position="135"/>
        <end position="146"/>
    </location>
</feature>
<evidence type="ECO:0000256" key="2">
    <source>
        <dbReference type="SAM" id="MobiDB-lite"/>
    </source>
</evidence>
<reference evidence="3 4" key="1">
    <citation type="submission" date="2024-01" db="EMBL/GenBank/DDBJ databases">
        <title>Complete genome of Cladobotryum mycophilum ATHUM6906.</title>
        <authorList>
            <person name="Christinaki A.C."/>
            <person name="Myridakis A.I."/>
            <person name="Kouvelis V.N."/>
        </authorList>
    </citation>
    <scope>NUCLEOTIDE SEQUENCE [LARGE SCALE GENOMIC DNA]</scope>
    <source>
        <strain evidence="3 4">ATHUM6906</strain>
    </source>
</reference>
<dbReference type="PANTHER" id="PTHR40644">
    <property type="entry name" value="UPF0653 PROTEIN C607.02C"/>
    <property type="match status" value="1"/>
</dbReference>
<gene>
    <name evidence="3" type="ORF">PT974_06584</name>
</gene>
<organism evidence="3 4">
    <name type="scientific">Cladobotryum mycophilum</name>
    <dbReference type="NCBI Taxonomy" id="491253"/>
    <lineage>
        <taxon>Eukaryota</taxon>
        <taxon>Fungi</taxon>
        <taxon>Dikarya</taxon>
        <taxon>Ascomycota</taxon>
        <taxon>Pezizomycotina</taxon>
        <taxon>Sordariomycetes</taxon>
        <taxon>Hypocreomycetidae</taxon>
        <taxon>Hypocreales</taxon>
        <taxon>Hypocreaceae</taxon>
        <taxon>Cladobotryum</taxon>
    </lineage>
</organism>
<dbReference type="PANTHER" id="PTHR40644:SF1">
    <property type="entry name" value="UPF0653 PROTEIN C607.02C"/>
    <property type="match status" value="1"/>
</dbReference>
<proteinExistence type="predicted"/>
<sequence>MPHKHKRKRGDDDAEFNLPPTQTARPLLVGNKKQNIVPGPQAAKKQRKTRAKADDAPRAFKRLMAVAQGKRIRSGLDDGNGSKVKLATEANPEVPRIRPGENLRTFAARVDSALPVSGLTKKTKTKDGKDEIGMKVHKTRKERKMHKLYDQWRAEERKIQDEKEEELERIAEQDLENDAAGILTSKAFANENEDPSGKKKKKKKGKGRGGNSDDEDPWLVLKKKRAEAKVGLHDVAQAPPELHKKTAKLLQVGGAGVDVDNIPKAAGSLRRREELQAARNDVVEAYRKIREHEQAKLSLQKKQKK</sequence>
<evidence type="ECO:0000313" key="3">
    <source>
        <dbReference type="EMBL" id="KAK5993156.1"/>
    </source>
</evidence>
<comment type="caution">
    <text evidence="3">The sequence shown here is derived from an EMBL/GenBank/DDBJ whole genome shotgun (WGS) entry which is preliminary data.</text>
</comment>
<accession>A0ABR0SN70</accession>
<keyword evidence="1" id="KW-0175">Coiled coil</keyword>